<name>A0AAD7SRS8_9TELE</name>
<dbReference type="EMBL" id="JAINUG010000038">
    <property type="protein sequence ID" value="KAJ8407634.1"/>
    <property type="molecule type" value="Genomic_DNA"/>
</dbReference>
<feature type="signal peptide" evidence="1">
    <location>
        <begin position="1"/>
        <end position="16"/>
    </location>
</feature>
<gene>
    <name evidence="2" type="ORF">AAFF_G00274910</name>
</gene>
<evidence type="ECO:0000313" key="3">
    <source>
        <dbReference type="Proteomes" id="UP001221898"/>
    </source>
</evidence>
<proteinExistence type="predicted"/>
<reference evidence="2" key="1">
    <citation type="journal article" date="2023" name="Science">
        <title>Genome structures resolve the early diversification of teleost fishes.</title>
        <authorList>
            <person name="Parey E."/>
            <person name="Louis A."/>
            <person name="Montfort J."/>
            <person name="Bouchez O."/>
            <person name="Roques C."/>
            <person name="Iampietro C."/>
            <person name="Lluch J."/>
            <person name="Castinel A."/>
            <person name="Donnadieu C."/>
            <person name="Desvignes T."/>
            <person name="Floi Bucao C."/>
            <person name="Jouanno E."/>
            <person name="Wen M."/>
            <person name="Mejri S."/>
            <person name="Dirks R."/>
            <person name="Jansen H."/>
            <person name="Henkel C."/>
            <person name="Chen W.J."/>
            <person name="Zahm M."/>
            <person name="Cabau C."/>
            <person name="Klopp C."/>
            <person name="Thompson A.W."/>
            <person name="Robinson-Rechavi M."/>
            <person name="Braasch I."/>
            <person name="Lecointre G."/>
            <person name="Bobe J."/>
            <person name="Postlethwait J.H."/>
            <person name="Berthelot C."/>
            <person name="Roest Crollius H."/>
            <person name="Guiguen Y."/>
        </authorList>
    </citation>
    <scope>NUCLEOTIDE SEQUENCE</scope>
    <source>
        <strain evidence="2">NC1722</strain>
    </source>
</reference>
<keyword evidence="3" id="KW-1185">Reference proteome</keyword>
<comment type="caution">
    <text evidence="2">The sequence shown here is derived from an EMBL/GenBank/DDBJ whole genome shotgun (WGS) entry which is preliminary data.</text>
</comment>
<evidence type="ECO:0000313" key="2">
    <source>
        <dbReference type="EMBL" id="KAJ8407634.1"/>
    </source>
</evidence>
<evidence type="ECO:0000256" key="1">
    <source>
        <dbReference type="SAM" id="SignalP"/>
    </source>
</evidence>
<sequence length="84" mass="8919">MSACTALPSLVPTADSLRLLVLMCRTASSCALGIVVLEHAGVTEEEKRSTLWGCPPPHHPKKPTLVVAPCWTTTSVSASKHRAL</sequence>
<feature type="chain" id="PRO_5042140729" description="Secreted protein" evidence="1">
    <location>
        <begin position="17"/>
        <end position="84"/>
    </location>
</feature>
<dbReference type="Proteomes" id="UP001221898">
    <property type="component" value="Unassembled WGS sequence"/>
</dbReference>
<accession>A0AAD7SRS8</accession>
<evidence type="ECO:0008006" key="4">
    <source>
        <dbReference type="Google" id="ProtNLM"/>
    </source>
</evidence>
<keyword evidence="1" id="KW-0732">Signal</keyword>
<organism evidence="2 3">
    <name type="scientific">Aldrovandia affinis</name>
    <dbReference type="NCBI Taxonomy" id="143900"/>
    <lineage>
        <taxon>Eukaryota</taxon>
        <taxon>Metazoa</taxon>
        <taxon>Chordata</taxon>
        <taxon>Craniata</taxon>
        <taxon>Vertebrata</taxon>
        <taxon>Euteleostomi</taxon>
        <taxon>Actinopterygii</taxon>
        <taxon>Neopterygii</taxon>
        <taxon>Teleostei</taxon>
        <taxon>Notacanthiformes</taxon>
        <taxon>Halosauridae</taxon>
        <taxon>Aldrovandia</taxon>
    </lineage>
</organism>
<dbReference type="AlphaFoldDB" id="A0AAD7SRS8"/>
<protein>
    <recommendedName>
        <fullName evidence="4">Secreted protein</fullName>
    </recommendedName>
</protein>